<protein>
    <recommendedName>
        <fullName evidence="1">HTH cro/C1-type domain-containing protein</fullName>
    </recommendedName>
</protein>
<comment type="caution">
    <text evidence="2">The sequence shown here is derived from an EMBL/GenBank/DDBJ whole genome shotgun (WGS) entry which is preliminary data.</text>
</comment>
<dbReference type="SMART" id="SM00530">
    <property type="entry name" value="HTH_XRE"/>
    <property type="match status" value="1"/>
</dbReference>
<dbReference type="Gene3D" id="1.10.260.40">
    <property type="entry name" value="lambda repressor-like DNA-binding domains"/>
    <property type="match status" value="1"/>
</dbReference>
<reference evidence="3" key="1">
    <citation type="journal article" date="2019" name="Int. J. Syst. Evol. Microbiol.">
        <title>The Global Catalogue of Microorganisms (GCM) 10K type strain sequencing project: providing services to taxonomists for standard genome sequencing and annotation.</title>
        <authorList>
            <consortium name="The Broad Institute Genomics Platform"/>
            <consortium name="The Broad Institute Genome Sequencing Center for Infectious Disease"/>
            <person name="Wu L."/>
            <person name="Ma J."/>
        </authorList>
    </citation>
    <scope>NUCLEOTIDE SEQUENCE [LARGE SCALE GENOMIC DNA]</scope>
    <source>
        <strain evidence="3">CGMCC 1.10130</strain>
    </source>
</reference>
<dbReference type="RefSeq" id="WP_087504050.1">
    <property type="nucleotide sequence ID" value="NZ_BMDX01000001.1"/>
</dbReference>
<dbReference type="GO" id="GO:0003677">
    <property type="term" value="F:DNA binding"/>
    <property type="evidence" value="ECO:0007669"/>
    <property type="project" value="InterPro"/>
</dbReference>
<dbReference type="InterPro" id="IPR001387">
    <property type="entry name" value="Cro/C1-type_HTH"/>
</dbReference>
<sequence length="253" mass="29757">MTPSSQIGEMTTVLKQLFKEKGLTYRQIAARLDMSEANVKRIFATQSFTLERLESMCHLLNLSLADLFALTDKNRQRISQLTEQQELELVSDTKLFLVAVCVRDHWRFEEITATYQIETLECVRLMARLDRLKMIQLLPNNDYKLLVAQDFRWRANGPLEQFISREVIHQFLASRFSEPECFRFYFRGSFSSSSINLLQRKLQQLTKEAAWLKEEDAKLPLTERQPMGLLMAMRPWELSSFKQLRRHSKPSDL</sequence>
<evidence type="ECO:0000313" key="3">
    <source>
        <dbReference type="Proteomes" id="UP000619743"/>
    </source>
</evidence>
<dbReference type="InterPro" id="IPR010982">
    <property type="entry name" value="Lambda_DNA-bd_dom_sf"/>
</dbReference>
<feature type="domain" description="HTH cro/C1-type" evidence="1">
    <location>
        <begin position="14"/>
        <end position="67"/>
    </location>
</feature>
<name>A0A8J2U1K3_9GAMM</name>
<dbReference type="SUPFAM" id="SSF47413">
    <property type="entry name" value="lambda repressor-like DNA-binding domains"/>
    <property type="match status" value="1"/>
</dbReference>
<keyword evidence="3" id="KW-1185">Reference proteome</keyword>
<dbReference type="Proteomes" id="UP000619743">
    <property type="component" value="Unassembled WGS sequence"/>
</dbReference>
<proteinExistence type="predicted"/>
<dbReference type="EMBL" id="BMDX01000001">
    <property type="protein sequence ID" value="GGA63030.1"/>
    <property type="molecule type" value="Genomic_DNA"/>
</dbReference>
<evidence type="ECO:0000259" key="1">
    <source>
        <dbReference type="PROSITE" id="PS50943"/>
    </source>
</evidence>
<dbReference type="Pfam" id="PF13443">
    <property type="entry name" value="HTH_26"/>
    <property type="match status" value="1"/>
</dbReference>
<dbReference type="PROSITE" id="PS50943">
    <property type="entry name" value="HTH_CROC1"/>
    <property type="match status" value="1"/>
</dbReference>
<dbReference type="AlphaFoldDB" id="A0A8J2U1K3"/>
<dbReference type="CDD" id="cd00093">
    <property type="entry name" value="HTH_XRE"/>
    <property type="match status" value="1"/>
</dbReference>
<gene>
    <name evidence="2" type="ORF">GCM10011369_00400</name>
</gene>
<accession>A0A8J2U1K3</accession>
<dbReference type="OrthoDB" id="5298444at2"/>
<evidence type="ECO:0000313" key="2">
    <source>
        <dbReference type="EMBL" id="GGA63030.1"/>
    </source>
</evidence>
<organism evidence="2 3">
    <name type="scientific">Neiella marina</name>
    <dbReference type="NCBI Taxonomy" id="508461"/>
    <lineage>
        <taxon>Bacteria</taxon>
        <taxon>Pseudomonadati</taxon>
        <taxon>Pseudomonadota</taxon>
        <taxon>Gammaproteobacteria</taxon>
        <taxon>Alteromonadales</taxon>
        <taxon>Echinimonadaceae</taxon>
        <taxon>Neiella</taxon>
    </lineage>
</organism>